<name>A0A133V7J9_9EURY</name>
<keyword evidence="3 9" id="KW-0645">Protease</keyword>
<dbReference type="SUPFAM" id="SSF56235">
    <property type="entry name" value="N-terminal nucleophile aminohydrolases (Ntn hydrolases)"/>
    <property type="match status" value="1"/>
</dbReference>
<evidence type="ECO:0000256" key="4">
    <source>
        <dbReference type="ARBA" id="ARBA00022698"/>
    </source>
</evidence>
<dbReference type="GO" id="GO:0004298">
    <property type="term" value="F:threonine-type endopeptidase activity"/>
    <property type="evidence" value="ECO:0007669"/>
    <property type="project" value="UniProtKB-UniRule"/>
</dbReference>
<dbReference type="InterPro" id="IPR019983">
    <property type="entry name" value="Pept_T1A_Psome_bsu_arc"/>
</dbReference>
<keyword evidence="8 9" id="KW-0865">Zymogen</keyword>
<evidence type="ECO:0000256" key="8">
    <source>
        <dbReference type="ARBA" id="ARBA00023145"/>
    </source>
</evidence>
<dbReference type="Pfam" id="PF00227">
    <property type="entry name" value="Proteasome"/>
    <property type="match status" value="1"/>
</dbReference>
<dbReference type="InterPro" id="IPR016050">
    <property type="entry name" value="Proteasome_bsu_CS"/>
</dbReference>
<comment type="activity regulation">
    <text evidence="9">The formation of the proteasomal ATPase PAN-20S proteasome complex, via the docking of the C-termini of PAN into the intersubunit pockets in the alpha-rings, triggers opening of the gate for substrate entry. Interconversion between the open-gate and close-gate conformations leads to a dynamic regulation of the 20S proteasome proteolysis activity.</text>
</comment>
<dbReference type="InterPro" id="IPR023333">
    <property type="entry name" value="Proteasome_suB-type"/>
</dbReference>
<keyword evidence="4 9" id="KW-0888">Threonine protease</keyword>
<dbReference type="PROSITE" id="PS00854">
    <property type="entry name" value="PROTEASOME_BETA_1"/>
    <property type="match status" value="1"/>
</dbReference>
<comment type="catalytic activity">
    <reaction evidence="1 9">
        <text>Cleavage of peptide bonds with very broad specificity.</text>
        <dbReference type="EC" id="3.4.25.1"/>
    </reaction>
</comment>
<evidence type="ECO:0000313" key="10">
    <source>
        <dbReference type="EMBL" id="KXB02430.1"/>
    </source>
</evidence>
<comment type="similarity">
    <text evidence="9">Belongs to the peptidase T1B family.</text>
</comment>
<feature type="propeptide" id="PRO_5007936520" description="Removed in mature form; by autocatalysis" evidence="9">
    <location>
        <begin position="1"/>
        <end position="5"/>
    </location>
</feature>
<keyword evidence="5 9" id="KW-0378">Hydrolase</keyword>
<evidence type="ECO:0000256" key="5">
    <source>
        <dbReference type="ARBA" id="ARBA00022801"/>
    </source>
</evidence>
<keyword evidence="11" id="KW-1185">Reference proteome</keyword>
<dbReference type="GO" id="GO:0005737">
    <property type="term" value="C:cytoplasm"/>
    <property type="evidence" value="ECO:0007669"/>
    <property type="project" value="UniProtKB-SubCell"/>
</dbReference>
<dbReference type="GO" id="GO:0010498">
    <property type="term" value="P:proteasomal protein catabolic process"/>
    <property type="evidence" value="ECO:0007669"/>
    <property type="project" value="UniProtKB-UniRule"/>
</dbReference>
<comment type="caution">
    <text evidence="9">Lacks conserved residue(s) required for the propagation of feature annotation.</text>
</comment>
<proteinExistence type="inferred from homology"/>
<dbReference type="PANTHER" id="PTHR32194:SF0">
    <property type="entry name" value="ATP-DEPENDENT PROTEASE SUBUNIT HSLV"/>
    <property type="match status" value="1"/>
</dbReference>
<evidence type="ECO:0000313" key="11">
    <source>
        <dbReference type="Proteomes" id="UP000070035"/>
    </source>
</evidence>
<evidence type="ECO:0000256" key="1">
    <source>
        <dbReference type="ARBA" id="ARBA00001198"/>
    </source>
</evidence>
<dbReference type="HAMAP" id="MF_02113_A">
    <property type="entry name" value="Proteasome_B_A"/>
    <property type="match status" value="1"/>
</dbReference>
<evidence type="ECO:0000256" key="7">
    <source>
        <dbReference type="ARBA" id="ARBA00022942"/>
    </source>
</evidence>
<dbReference type="AlphaFoldDB" id="A0A133V7J9"/>
<dbReference type="InterPro" id="IPR000243">
    <property type="entry name" value="Pept_T1A_subB"/>
</dbReference>
<keyword evidence="2 9" id="KW-0963">Cytoplasm</keyword>
<dbReference type="EC" id="3.4.25.1" evidence="9"/>
<evidence type="ECO:0000256" key="6">
    <source>
        <dbReference type="ARBA" id="ARBA00022813"/>
    </source>
</evidence>
<dbReference type="EMBL" id="LHXY01000003">
    <property type="protein sequence ID" value="KXB02430.1"/>
    <property type="molecule type" value="Genomic_DNA"/>
</dbReference>
<dbReference type="PRINTS" id="PR00141">
    <property type="entry name" value="PROTEASOME"/>
</dbReference>
<evidence type="ECO:0000256" key="3">
    <source>
        <dbReference type="ARBA" id="ARBA00022670"/>
    </source>
</evidence>
<feature type="chain" id="PRO_5023394794" description="Proteasome subunit beta" evidence="9">
    <location>
        <begin position="6"/>
        <end position="203"/>
    </location>
</feature>
<protein>
    <recommendedName>
        <fullName evidence="9">Proteasome subunit beta</fullName>
        <ecNumber evidence="9">3.4.25.1</ecNumber>
    </recommendedName>
    <alternativeName>
        <fullName evidence="9">20S proteasome beta subunit</fullName>
    </alternativeName>
    <alternativeName>
        <fullName evidence="9">Proteasome core protein PsmB</fullName>
    </alternativeName>
</protein>
<sequence length="203" mass="21951">MYGFQGTVVGLRYKDGVALAGDTRATSAYLVMSKRAKKLFKIQRAIGVAISGSPGDTRSLVDILETEANLYRLKRKEEITTKSLASFTANLLHSQKMFPYITSVILAGTSGDGSRLYSLDPVGGRLEEEKFASAGTGASVSYGVLEQNYQKDVGEEDGVKLAAQAIQQAIERDAATGDSIIVAKIDEEGYQELSEEEVKELLK</sequence>
<comment type="caution">
    <text evidence="10">The sequence shown here is derived from an EMBL/GenBank/DDBJ whole genome shotgun (WGS) entry which is preliminary data.</text>
</comment>
<evidence type="ECO:0000256" key="9">
    <source>
        <dbReference type="HAMAP-Rule" id="MF_02113"/>
    </source>
</evidence>
<dbReference type="InterPro" id="IPR029055">
    <property type="entry name" value="Ntn_hydrolases_N"/>
</dbReference>
<dbReference type="PANTHER" id="PTHR32194">
    <property type="entry name" value="METALLOPROTEASE TLDD"/>
    <property type="match status" value="1"/>
</dbReference>
<keyword evidence="7 9" id="KW-0647">Proteasome</keyword>
<evidence type="ECO:0000256" key="2">
    <source>
        <dbReference type="ARBA" id="ARBA00022490"/>
    </source>
</evidence>
<dbReference type="Gene3D" id="3.60.20.10">
    <property type="entry name" value="Glutamine Phosphoribosylpyrophosphate, subunit 1, domain 1"/>
    <property type="match status" value="1"/>
</dbReference>
<gene>
    <name evidence="9" type="primary">psmB</name>
    <name evidence="10" type="ORF">AKJ44_00450</name>
</gene>
<accession>A0A133V7J9</accession>
<comment type="subcellular location">
    <subcellularLocation>
        <location evidence="9">Cytoplasm</location>
    </subcellularLocation>
</comment>
<dbReference type="GO" id="GO:0019774">
    <property type="term" value="C:proteasome core complex, beta-subunit complex"/>
    <property type="evidence" value="ECO:0007669"/>
    <property type="project" value="UniProtKB-UniRule"/>
</dbReference>
<organism evidence="10 11">
    <name type="scientific">candidate division MSBL1 archaeon SCGC-AAA261F17</name>
    <dbReference type="NCBI Taxonomy" id="1698274"/>
    <lineage>
        <taxon>Archaea</taxon>
        <taxon>Methanobacteriati</taxon>
        <taxon>Methanobacteriota</taxon>
        <taxon>candidate division MSBL1</taxon>
    </lineage>
</organism>
<dbReference type="PROSITE" id="PS51476">
    <property type="entry name" value="PROTEASOME_BETA_2"/>
    <property type="match status" value="1"/>
</dbReference>
<dbReference type="Proteomes" id="UP000070035">
    <property type="component" value="Unassembled WGS sequence"/>
</dbReference>
<reference evidence="10 11" key="1">
    <citation type="journal article" date="2016" name="Sci. Rep.">
        <title>Metabolic traits of an uncultured archaeal lineage -MSBL1- from brine pools of the Red Sea.</title>
        <authorList>
            <person name="Mwirichia R."/>
            <person name="Alam I."/>
            <person name="Rashid M."/>
            <person name="Vinu M."/>
            <person name="Ba-Alawi W."/>
            <person name="Anthony Kamau A."/>
            <person name="Kamanda Ngugi D."/>
            <person name="Goker M."/>
            <person name="Klenk H.P."/>
            <person name="Bajic V."/>
            <person name="Stingl U."/>
        </authorList>
    </citation>
    <scope>NUCLEOTIDE SEQUENCE [LARGE SCALE GENOMIC DNA]</scope>
    <source>
        <strain evidence="10">SCGC-AAA261F17</strain>
    </source>
</reference>
<keyword evidence="6 9" id="KW-0068">Autocatalytic cleavage</keyword>
<comment type="function">
    <text evidence="9">Component of the proteasome core, a large protease complex with broad specificity involved in protein degradation.</text>
</comment>
<comment type="subunit">
    <text evidence="9">The 20S proteasome core is composed of 14 alpha and 14 beta subunits that assemble into four stacked heptameric rings, resulting in a barrel-shaped structure. The two inner rings, each composed of seven catalytic beta subunits, are sandwiched by two outer rings, each composed of seven alpha subunits. The catalytic chamber with the active sites is on the inside of the barrel. Has a gated structure, the ends of the cylinder being occluded by the N-termini of the alpha-subunits. Is capped at one or both ends by the proteasome regulatory ATPase, PAN.</text>
</comment>
<dbReference type="InterPro" id="IPR001353">
    <property type="entry name" value="Proteasome_sua/b"/>
</dbReference>